<protein>
    <recommendedName>
        <fullName evidence="4">Nucleolar protein 16</fullName>
    </recommendedName>
</protein>
<reference evidence="2" key="1">
    <citation type="submission" date="2022-07" db="EMBL/GenBank/DDBJ databases">
        <authorList>
            <person name="Macas J."/>
            <person name="Novak P."/>
            <person name="Neumann P."/>
        </authorList>
    </citation>
    <scope>NUCLEOTIDE SEQUENCE</scope>
</reference>
<dbReference type="AlphaFoldDB" id="A0AAV0F2G5"/>
<evidence type="ECO:0000313" key="3">
    <source>
        <dbReference type="Proteomes" id="UP001152523"/>
    </source>
</evidence>
<proteinExistence type="predicted"/>
<comment type="caution">
    <text evidence="2">The sequence shown here is derived from an EMBL/GenBank/DDBJ whole genome shotgun (WGS) entry which is preliminary data.</text>
</comment>
<accession>A0AAV0F2G5</accession>
<evidence type="ECO:0000313" key="2">
    <source>
        <dbReference type="EMBL" id="CAH9129715.1"/>
    </source>
</evidence>
<feature type="region of interest" description="Disordered" evidence="1">
    <location>
        <begin position="48"/>
        <end position="70"/>
    </location>
</feature>
<organism evidence="2 3">
    <name type="scientific">Cuscuta epithymum</name>
    <dbReference type="NCBI Taxonomy" id="186058"/>
    <lineage>
        <taxon>Eukaryota</taxon>
        <taxon>Viridiplantae</taxon>
        <taxon>Streptophyta</taxon>
        <taxon>Embryophyta</taxon>
        <taxon>Tracheophyta</taxon>
        <taxon>Spermatophyta</taxon>
        <taxon>Magnoliopsida</taxon>
        <taxon>eudicotyledons</taxon>
        <taxon>Gunneridae</taxon>
        <taxon>Pentapetalae</taxon>
        <taxon>asterids</taxon>
        <taxon>lamiids</taxon>
        <taxon>Solanales</taxon>
        <taxon>Convolvulaceae</taxon>
        <taxon>Cuscuteae</taxon>
        <taxon>Cuscuta</taxon>
        <taxon>Cuscuta subgen. Cuscuta</taxon>
    </lineage>
</organism>
<keyword evidence="3" id="KW-1185">Reference proteome</keyword>
<dbReference type="Proteomes" id="UP001152523">
    <property type="component" value="Unassembled WGS sequence"/>
</dbReference>
<evidence type="ECO:0000256" key="1">
    <source>
        <dbReference type="SAM" id="MobiDB-lite"/>
    </source>
</evidence>
<gene>
    <name evidence="2" type="ORF">CEPIT_LOCUS30066</name>
</gene>
<name>A0AAV0F2G5_9ASTE</name>
<evidence type="ECO:0008006" key="4">
    <source>
        <dbReference type="Google" id="ProtNLM"/>
    </source>
</evidence>
<dbReference type="EMBL" id="CAMAPF010000956">
    <property type="protein sequence ID" value="CAH9129715.1"/>
    <property type="molecule type" value="Genomic_DNA"/>
</dbReference>
<sequence>MIKPSPAVQSWSSAGDLIAGLRPIEADASLTVQLSDNRPVKISRSTHDLHTPNAFDEYDSESQSVGIGRSEVSEKKIAKKKCKERSREMEQNSVKRFKHDDEMKKFKMKWDALGKNYVKSLIMKTDFEIMNVDLTRFSPRKQIWLRQQQSAILKYIQD</sequence>